<dbReference type="OrthoDB" id="44277at2759"/>
<dbReference type="Pfam" id="PF01553">
    <property type="entry name" value="Acyltransferase"/>
    <property type="match status" value="1"/>
</dbReference>
<keyword evidence="1 3" id="KW-0812">Transmembrane</keyword>
<accession>A0A6A4W5Q1</accession>
<dbReference type="GO" id="GO:0016020">
    <property type="term" value="C:membrane"/>
    <property type="evidence" value="ECO:0007669"/>
    <property type="project" value="TreeGrafter"/>
</dbReference>
<keyword evidence="1" id="KW-0472">Membrane</keyword>
<evidence type="ECO:0000313" key="3">
    <source>
        <dbReference type="EMBL" id="KAF0300629.1"/>
    </source>
</evidence>
<keyword evidence="4" id="KW-1185">Reference proteome</keyword>
<comment type="caution">
    <text evidence="3">The sequence shown here is derived from an EMBL/GenBank/DDBJ whole genome shotgun (WGS) entry which is preliminary data.</text>
</comment>
<feature type="domain" description="Phospholipid/glycerol acyltransferase" evidence="2">
    <location>
        <begin position="119"/>
        <end position="240"/>
    </location>
</feature>
<reference evidence="3 4" key="1">
    <citation type="submission" date="2019-07" db="EMBL/GenBank/DDBJ databases">
        <title>Draft genome assembly of a fouling barnacle, Amphibalanus amphitrite (Darwin, 1854): The first reference genome for Thecostraca.</title>
        <authorList>
            <person name="Kim W."/>
        </authorList>
    </citation>
    <scope>NUCLEOTIDE SEQUENCE [LARGE SCALE GENOMIC DNA]</scope>
    <source>
        <strain evidence="3">SNU_AA5</strain>
        <tissue evidence="3">Soma without cirri and trophi</tissue>
    </source>
</reference>
<dbReference type="AlphaFoldDB" id="A0A6A4W5Q1"/>
<keyword evidence="1" id="KW-1133">Transmembrane helix</keyword>
<evidence type="ECO:0000259" key="2">
    <source>
        <dbReference type="Pfam" id="PF01553"/>
    </source>
</evidence>
<sequence>MSQRPSSSGLRPVGGATLDLLAEAAAHCVLSVTVRRLLPAGYLDLEYAWWQVWLLWPVIALLVIPASLLASLFLSAFFVECYRHWHGLRAAYEQSIWDGARYTVCVCWKVHGRIWHGYEVSGLENLPSGPAIIVFYHGAIPIDHYYLLSEVLTSSGRLIKTVGDRFLYRIPGWKQLMSVFCVIPGGQANCLAALQRGDLLAISPGGVREAFFGQGYRLVWKDRVGFAKVAVEARVPIVPMFTMNVRESYRSFVVGRRFWTWLYERTRLPLVPIYGGFPVKMRTYLGRPIHHEEGTTPEQLALKVQVEINRLIEEHQKLPGNILRGVLERIIEWPKSKAS</sequence>
<name>A0A6A4W5Q1_AMPAM</name>
<dbReference type="CDD" id="cd07987">
    <property type="entry name" value="LPLAT_MGAT-like"/>
    <property type="match status" value="1"/>
</dbReference>
<evidence type="ECO:0000256" key="1">
    <source>
        <dbReference type="SAM" id="Phobius"/>
    </source>
</evidence>
<protein>
    <submittedName>
        <fullName evidence="3">Transmembrane protein 68</fullName>
    </submittedName>
</protein>
<proteinExistence type="predicted"/>
<evidence type="ECO:0000313" key="4">
    <source>
        <dbReference type="Proteomes" id="UP000440578"/>
    </source>
</evidence>
<feature type="transmembrane region" description="Helical" evidence="1">
    <location>
        <begin position="54"/>
        <end position="79"/>
    </location>
</feature>
<organism evidence="3 4">
    <name type="scientific">Amphibalanus amphitrite</name>
    <name type="common">Striped barnacle</name>
    <name type="synonym">Balanus amphitrite</name>
    <dbReference type="NCBI Taxonomy" id="1232801"/>
    <lineage>
        <taxon>Eukaryota</taxon>
        <taxon>Metazoa</taxon>
        <taxon>Ecdysozoa</taxon>
        <taxon>Arthropoda</taxon>
        <taxon>Crustacea</taxon>
        <taxon>Multicrustacea</taxon>
        <taxon>Cirripedia</taxon>
        <taxon>Thoracica</taxon>
        <taxon>Thoracicalcarea</taxon>
        <taxon>Balanomorpha</taxon>
        <taxon>Balanoidea</taxon>
        <taxon>Balanidae</taxon>
        <taxon>Amphibalaninae</taxon>
        <taxon>Amphibalanus</taxon>
    </lineage>
</organism>
<dbReference type="EMBL" id="VIIS01001247">
    <property type="protein sequence ID" value="KAF0300629.1"/>
    <property type="molecule type" value="Genomic_DNA"/>
</dbReference>
<dbReference type="InterPro" id="IPR002123">
    <property type="entry name" value="Plipid/glycerol_acylTrfase"/>
</dbReference>
<gene>
    <name evidence="3" type="primary">TMEM68</name>
    <name evidence="3" type="ORF">FJT64_026874</name>
</gene>
<dbReference type="PANTHER" id="PTHR22753">
    <property type="entry name" value="TRANSMEMBRANE PROTEIN 68"/>
    <property type="match status" value="1"/>
</dbReference>
<dbReference type="Proteomes" id="UP000440578">
    <property type="component" value="Unassembled WGS sequence"/>
</dbReference>
<dbReference type="GO" id="GO:0016746">
    <property type="term" value="F:acyltransferase activity"/>
    <property type="evidence" value="ECO:0007669"/>
    <property type="project" value="InterPro"/>
</dbReference>
<dbReference type="PANTHER" id="PTHR22753:SF14">
    <property type="entry name" value="MONOACYLGLYCEROL_DIACYLGLYCEROL O-ACYLTRANSFERASE"/>
    <property type="match status" value="1"/>
</dbReference>